<keyword evidence="1" id="KW-1133">Transmembrane helix</keyword>
<sequence length="214" mass="23546">MAIYTPQGLEISLDVPTSFGLMARLYPDIKPDSILKTTESISVMTSSLGFVTGILCFALQLSPSNIAICTLFAMTVGILLTFSGIVWFPFIQLGAMFSHIYGLFLPTIIAVAIGFVLTGWAGVASYMVSRIVASVVSILVSIGFTTQSSIYNGSRISTAERNFFNAYRYHALQLGKLTSLELSRDELKEAYWGQTYQDLLRSHPNLQKRFLADS</sequence>
<keyword evidence="3" id="KW-1185">Reference proteome</keyword>
<dbReference type="EMBL" id="CAKMMW010000002">
    <property type="protein sequence ID" value="CAH1196884.1"/>
    <property type="molecule type" value="Genomic_DNA"/>
</dbReference>
<accession>A0ABM9BX51</accession>
<gene>
    <name evidence="2" type="ORF">PAECIP111891_00986</name>
</gene>
<reference evidence="2" key="1">
    <citation type="submission" date="2022-01" db="EMBL/GenBank/DDBJ databases">
        <authorList>
            <person name="Criscuolo A."/>
        </authorList>
    </citation>
    <scope>NUCLEOTIDE SEQUENCE</scope>
    <source>
        <strain evidence="2">CIP111891</strain>
    </source>
</reference>
<evidence type="ECO:0000313" key="3">
    <source>
        <dbReference type="Proteomes" id="UP000838821"/>
    </source>
</evidence>
<keyword evidence="1" id="KW-0812">Transmembrane</keyword>
<evidence type="ECO:0000313" key="2">
    <source>
        <dbReference type="EMBL" id="CAH1196884.1"/>
    </source>
</evidence>
<comment type="caution">
    <text evidence="2">The sequence shown here is derived from an EMBL/GenBank/DDBJ whole genome shotgun (WGS) entry which is preliminary data.</text>
</comment>
<protein>
    <submittedName>
        <fullName evidence="2">Uncharacterized protein</fullName>
    </submittedName>
</protein>
<organism evidence="2 3">
    <name type="scientific">Paenibacillus allorhizoplanae</name>
    <dbReference type="NCBI Taxonomy" id="2905648"/>
    <lineage>
        <taxon>Bacteria</taxon>
        <taxon>Bacillati</taxon>
        <taxon>Bacillota</taxon>
        <taxon>Bacilli</taxon>
        <taxon>Bacillales</taxon>
        <taxon>Paenibacillaceae</taxon>
        <taxon>Paenibacillus</taxon>
    </lineage>
</organism>
<keyword evidence="1" id="KW-0472">Membrane</keyword>
<feature type="transmembrane region" description="Helical" evidence="1">
    <location>
        <begin position="66"/>
        <end position="88"/>
    </location>
</feature>
<feature type="transmembrane region" description="Helical" evidence="1">
    <location>
        <begin position="127"/>
        <end position="146"/>
    </location>
</feature>
<proteinExistence type="predicted"/>
<dbReference type="RefSeq" id="WP_236285145.1">
    <property type="nucleotide sequence ID" value="NZ_CAKMMW010000002.1"/>
</dbReference>
<feature type="transmembrane region" description="Helical" evidence="1">
    <location>
        <begin position="100"/>
        <end position="121"/>
    </location>
</feature>
<feature type="transmembrane region" description="Helical" evidence="1">
    <location>
        <begin position="40"/>
        <end position="60"/>
    </location>
</feature>
<dbReference type="Proteomes" id="UP000838821">
    <property type="component" value="Unassembled WGS sequence"/>
</dbReference>
<name>A0ABM9BX51_9BACL</name>
<evidence type="ECO:0000256" key="1">
    <source>
        <dbReference type="SAM" id="Phobius"/>
    </source>
</evidence>